<evidence type="ECO:0000313" key="1">
    <source>
        <dbReference type="EMBL" id="MFC5926182.1"/>
    </source>
</evidence>
<dbReference type="InterPro" id="IPR001387">
    <property type="entry name" value="Cro/C1-type_HTH"/>
</dbReference>
<protein>
    <submittedName>
        <fullName evidence="1">Helix-turn-helix domain-containing protein</fullName>
    </submittedName>
</protein>
<dbReference type="InterPro" id="IPR010982">
    <property type="entry name" value="Lambda_DNA-bd_dom_sf"/>
</dbReference>
<dbReference type="CDD" id="cd00093">
    <property type="entry name" value="HTH_XRE"/>
    <property type="match status" value="1"/>
</dbReference>
<dbReference type="RefSeq" id="WP_377514388.1">
    <property type="nucleotide sequence ID" value="NZ_JBHSQS010000015.1"/>
</dbReference>
<dbReference type="EMBL" id="JBHSQS010000015">
    <property type="protein sequence ID" value="MFC5926182.1"/>
    <property type="molecule type" value="Genomic_DNA"/>
</dbReference>
<evidence type="ECO:0000313" key="2">
    <source>
        <dbReference type="Proteomes" id="UP001596226"/>
    </source>
</evidence>
<sequence length="254" mass="28245">MARNDVLKWAIVKAGFTVVDLADRCNVDAKTVERWISRGRLPHPRSRVRAAEVLGEDVGVLWPEMIRRAVKVGTDRELVALYPRRADLPRSVFREAIEGANSRLWFGGYTSYFLWLEVTGAAGMLTAKANSGADLRFLLGDPASPVTAERERLEDTPLTLATRIAMTRAEIGRLPAVIPVRLSDRHIAMSVWVFDDEAIVATHIGSGLGQDSVTLHLRRGQDGGAFDRYVEHFEALWVDGTPPDPNDRQDRHPG</sequence>
<dbReference type="SUPFAM" id="SSF47413">
    <property type="entry name" value="lambda repressor-like DNA-binding domains"/>
    <property type="match status" value="1"/>
</dbReference>
<dbReference type="Proteomes" id="UP001596226">
    <property type="component" value="Unassembled WGS sequence"/>
</dbReference>
<proteinExistence type="predicted"/>
<comment type="caution">
    <text evidence="1">The sequence shown here is derived from an EMBL/GenBank/DDBJ whole genome shotgun (WGS) entry which is preliminary data.</text>
</comment>
<organism evidence="1 2">
    <name type="scientific">Micromonospora vulcania</name>
    <dbReference type="NCBI Taxonomy" id="1441873"/>
    <lineage>
        <taxon>Bacteria</taxon>
        <taxon>Bacillati</taxon>
        <taxon>Actinomycetota</taxon>
        <taxon>Actinomycetes</taxon>
        <taxon>Micromonosporales</taxon>
        <taxon>Micromonosporaceae</taxon>
        <taxon>Micromonospora</taxon>
    </lineage>
</organism>
<gene>
    <name evidence="1" type="ORF">ACFQGL_22870</name>
</gene>
<keyword evidence="2" id="KW-1185">Reference proteome</keyword>
<reference evidence="2" key="1">
    <citation type="journal article" date="2019" name="Int. J. Syst. Evol. Microbiol.">
        <title>The Global Catalogue of Microorganisms (GCM) 10K type strain sequencing project: providing services to taxonomists for standard genome sequencing and annotation.</title>
        <authorList>
            <consortium name="The Broad Institute Genomics Platform"/>
            <consortium name="The Broad Institute Genome Sequencing Center for Infectious Disease"/>
            <person name="Wu L."/>
            <person name="Ma J."/>
        </authorList>
    </citation>
    <scope>NUCLEOTIDE SEQUENCE [LARGE SCALE GENOMIC DNA]</scope>
    <source>
        <strain evidence="2">CGMCC 4.7144</strain>
    </source>
</reference>
<dbReference type="Gene3D" id="1.10.260.40">
    <property type="entry name" value="lambda repressor-like DNA-binding domains"/>
    <property type="match status" value="1"/>
</dbReference>
<name>A0ABW1HBP5_9ACTN</name>
<accession>A0ABW1HBP5</accession>